<evidence type="ECO:0000256" key="1">
    <source>
        <dbReference type="ARBA" id="ARBA00004651"/>
    </source>
</evidence>
<evidence type="ECO:0000313" key="9">
    <source>
        <dbReference type="EMBL" id="RRN51779.1"/>
    </source>
</evidence>
<comment type="caution">
    <text evidence="9">The sequence shown here is derived from an EMBL/GenBank/DDBJ whole genome shotgun (WGS) entry which is preliminary data.</text>
</comment>
<evidence type="ECO:0000256" key="5">
    <source>
        <dbReference type="ARBA" id="ARBA00023136"/>
    </source>
</evidence>
<evidence type="ECO:0000313" key="10">
    <source>
        <dbReference type="Proteomes" id="UP000281324"/>
    </source>
</evidence>
<evidence type="ECO:0000259" key="8">
    <source>
        <dbReference type="Pfam" id="PF02687"/>
    </source>
</evidence>
<feature type="transmembrane region" description="Helical" evidence="7">
    <location>
        <begin position="1044"/>
        <end position="1063"/>
    </location>
</feature>
<feature type="coiled-coil region" evidence="6">
    <location>
        <begin position="346"/>
        <end position="376"/>
    </location>
</feature>
<keyword evidence="3 7" id="KW-0812">Transmembrane</keyword>
<feature type="coiled-coil region" evidence="6">
    <location>
        <begin position="221"/>
        <end position="278"/>
    </location>
</feature>
<dbReference type="EMBL" id="RRZQ01000001">
    <property type="protein sequence ID" value="RRN51779.1"/>
    <property type="molecule type" value="Genomic_DNA"/>
</dbReference>
<protein>
    <submittedName>
        <fullName evidence="9">ABC transporter permease</fullName>
    </submittedName>
</protein>
<evidence type="ECO:0000256" key="3">
    <source>
        <dbReference type="ARBA" id="ARBA00022692"/>
    </source>
</evidence>
<evidence type="ECO:0000256" key="6">
    <source>
        <dbReference type="SAM" id="Coils"/>
    </source>
</evidence>
<feature type="transmembrane region" description="Helical" evidence="7">
    <location>
        <begin position="992"/>
        <end position="1011"/>
    </location>
</feature>
<dbReference type="PANTHER" id="PTHR30287">
    <property type="entry name" value="MEMBRANE COMPONENT OF PREDICTED ABC SUPERFAMILY METABOLITE UPTAKE TRANSPORTER"/>
    <property type="match status" value="1"/>
</dbReference>
<feature type="transmembrane region" description="Helical" evidence="7">
    <location>
        <begin position="1083"/>
        <end position="1104"/>
    </location>
</feature>
<dbReference type="GO" id="GO:0005886">
    <property type="term" value="C:plasma membrane"/>
    <property type="evidence" value="ECO:0007669"/>
    <property type="project" value="UniProtKB-SubCell"/>
</dbReference>
<dbReference type="InterPro" id="IPR038766">
    <property type="entry name" value="Membrane_comp_ABC_pdt"/>
</dbReference>
<name>A0A426G9R3_STRSU</name>
<dbReference type="RefSeq" id="WP_125069732.1">
    <property type="nucleotide sequence ID" value="NZ_RRZQ01000001.1"/>
</dbReference>
<feature type="coiled-coil region" evidence="6">
    <location>
        <begin position="499"/>
        <end position="561"/>
    </location>
</feature>
<dbReference type="InterPro" id="IPR003838">
    <property type="entry name" value="ABC3_permease_C"/>
</dbReference>
<dbReference type="PANTHER" id="PTHR30287:SF1">
    <property type="entry name" value="INNER MEMBRANE PROTEIN"/>
    <property type="match status" value="1"/>
</dbReference>
<proteinExistence type="predicted"/>
<keyword evidence="2" id="KW-1003">Cell membrane</keyword>
<dbReference type="AlphaFoldDB" id="A0A426G9R3"/>
<feature type="transmembrane region" description="Helical" evidence="7">
    <location>
        <begin position="759"/>
        <end position="779"/>
    </location>
</feature>
<feature type="domain" description="ABC3 transporter permease C-terminal" evidence="8">
    <location>
        <begin position="592"/>
        <end position="709"/>
    </location>
</feature>
<evidence type="ECO:0000256" key="2">
    <source>
        <dbReference type="ARBA" id="ARBA00022475"/>
    </source>
</evidence>
<accession>A0A426G9R3</accession>
<reference evidence="9 10" key="1">
    <citation type="submission" date="2018-11" db="EMBL/GenBank/DDBJ databases">
        <title>Changes in penicillin susceptibility of Streptococcus suis isolates by amino acid alterations in the penicillin-binding protein.</title>
        <authorList>
            <person name="Niemann L."/>
            <person name="Eichhorn I."/>
        </authorList>
    </citation>
    <scope>NUCLEOTIDE SEQUENCE [LARGE SCALE GENOMIC DNA]</scope>
    <source>
        <strain evidence="9 10">IMT40201</strain>
    </source>
</reference>
<dbReference type="Gene3D" id="6.10.250.2200">
    <property type="match status" value="1"/>
</dbReference>
<feature type="transmembrane region" description="Helical" evidence="7">
    <location>
        <begin position="21"/>
        <end position="38"/>
    </location>
</feature>
<keyword evidence="4 7" id="KW-1133">Transmembrane helix</keyword>
<keyword evidence="5 7" id="KW-0472">Membrane</keyword>
<feature type="domain" description="ABC3 transporter permease C-terminal" evidence="8">
    <location>
        <begin position="995"/>
        <end position="1103"/>
    </location>
</feature>
<organism evidence="9 10">
    <name type="scientific">Streptococcus suis</name>
    <dbReference type="NCBI Taxonomy" id="1307"/>
    <lineage>
        <taxon>Bacteria</taxon>
        <taxon>Bacillati</taxon>
        <taxon>Bacillota</taxon>
        <taxon>Bacilli</taxon>
        <taxon>Lactobacillales</taxon>
        <taxon>Streptococcaceae</taxon>
        <taxon>Streptococcus</taxon>
    </lineage>
</organism>
<feature type="transmembrane region" description="Helical" evidence="7">
    <location>
        <begin position="681"/>
        <end position="706"/>
    </location>
</feature>
<feature type="transmembrane region" description="Helical" evidence="7">
    <location>
        <begin position="593"/>
        <end position="614"/>
    </location>
</feature>
<evidence type="ECO:0000256" key="4">
    <source>
        <dbReference type="ARBA" id="ARBA00022989"/>
    </source>
</evidence>
<comment type="subcellular location">
    <subcellularLocation>
        <location evidence="1">Cell membrane</location>
        <topology evidence="1">Multi-pass membrane protein</topology>
    </subcellularLocation>
</comment>
<sequence>MKKKIYWKDMRQSLLSSKGRFLSIFSLMMLGALALTGLKVTAPNMEKTAQAYIASHRTMDLAVISGLGLSQADLDELETIEGATLEAGYFKDVVTNEGQTAIRLFSAPQTLSTYKLVAGEMPSQKGQIALSASFKNRYKLDDTVQVTESDKDGKILTQTSFTLVGFVASAEIWDNETMGMATSGDGQLGGYGLVSQDTFKSEVYTIARIRYDDLVDLPYYSQAYQDRLDQHQEDLEKLLADNDEQRLETIQAEGQTEIDKGEAEIGQAQSQLDQAAGELASGKDQLASGRSEFARGRAKLVQSEMELRTVLAQLLQTKFQLDESKKELDSQKDKLDQSKSFLDVSHEGLLETAQRLESAKQQLDSQNAQLSQTASQISTGRASWFQAQKELDLEIANHLQEGQTLSDYPDLLARQEGLDVEKSRLDQMESAHEQANQAYLQGYDYYQTKQNEYNSNLAQYQTWNQEYQAGLARYQAGLSQYEQGIAAYNKGVEDYEWGLSQLESSNQLLRQEELRLEEADKELSQAQSQFSEKKATADQEISQAQTEIAQAKSDLSKLEKAPYQVYTRSSLPGGDGYTTYSNATRSIAAVGNVFPVVLYLVAALVTFTTMARFVDEERTQSGLLKALGYTNRQIMAKFILYGLAAGLVGTIVGIIAGNLLLSPLISNIITQTTVIGPAKLHFYPLWTGLALLLSLASSVLPAYLVARRELTEKPAQLLLPKPPVTGSSIWLEKWPAIWSRLSFTHKVTARNIFRYKLRMLMTIFGVAGTVALLFGGLGIRSSISGVVQRQFGELIHYDMLVVENSRATEEELDKLTHFLQSNQVRQSLPVAFEQLSQTVETSGQRKNISIGLYISDRQDLGNQVSLESSTGQPIKLSDRGIVLTEKLAQIYGVSVGDKLSLTLEDKEVSVRVEAVADMYAGHFIYMTDSYYEQVTGKQKTANAYLVQLKDSQSGHIQTLATQLLAMPAVRSLVQNTSLIDMLTTIAGSLQTIMTILVILSILLGLVILYNLTIINMSERIRELSTIKVLGFHNKEVTMYIYRETIALSLIGMLVGLVGGIYLHKLLLAMIGSDSIRFNPSVGLEVYLIPILAISGILAALGWYVNHHLRKVDMLEALKSVD</sequence>
<evidence type="ECO:0000256" key="7">
    <source>
        <dbReference type="SAM" id="Phobius"/>
    </source>
</evidence>
<dbReference type="Proteomes" id="UP000281324">
    <property type="component" value="Unassembled WGS sequence"/>
</dbReference>
<keyword evidence="6" id="KW-0175">Coiled coil</keyword>
<feature type="transmembrane region" description="Helical" evidence="7">
    <location>
        <begin position="635"/>
        <end position="661"/>
    </location>
</feature>
<dbReference type="Pfam" id="PF02687">
    <property type="entry name" value="FtsX"/>
    <property type="match status" value="2"/>
</dbReference>
<gene>
    <name evidence="9" type="ORF">EI219_00075</name>
</gene>